<feature type="coiled-coil region" evidence="1">
    <location>
        <begin position="99"/>
        <end position="133"/>
    </location>
</feature>
<dbReference type="InterPro" id="IPR010982">
    <property type="entry name" value="Lambda_DNA-bd_dom_sf"/>
</dbReference>
<reference evidence="3 5" key="2">
    <citation type="submission" date="2019-07" db="EMBL/GenBank/DDBJ databases">
        <title>Genome sequencing of Bacteroides fragilis.</title>
        <authorList>
            <person name="Galasyn E.V."/>
            <person name="Ruoff K.L."/>
            <person name="Price C.E."/>
            <person name="Valls R.A."/>
            <person name="O'Toole G.A."/>
        </authorList>
    </citation>
    <scope>NUCLEOTIDE SEQUENCE [LARGE SCALE GENOMIC DNA]</scope>
    <source>
        <strain evidence="3 5">AD135F_1B</strain>
    </source>
</reference>
<gene>
    <name evidence="4" type="ORF">FSA03_21330</name>
    <name evidence="3" type="ORF">FSA06_20655</name>
</gene>
<dbReference type="InterPro" id="IPR001387">
    <property type="entry name" value="Cro/C1-type_HTH"/>
</dbReference>
<sequence length="172" mass="19367">MENAVNKRIEAIIAYTGLSLTAFAKKIGIAQTSLRDCVKNGAEPKYSTLNKISIANPLISAEWLLRGEGEMLKEQREGFSPHQIAPTVADENSLIYKLYQEEKEENKFLLKQNTILEERIRQLEADNESLRSQSGADRITDTFTDLPLVDYEEDYPPIERPSSSKHPLAGKA</sequence>
<evidence type="ECO:0000313" key="4">
    <source>
        <dbReference type="EMBL" id="TWV45101.1"/>
    </source>
</evidence>
<evidence type="ECO:0000313" key="3">
    <source>
        <dbReference type="EMBL" id="TWV38383.1"/>
    </source>
</evidence>
<organism evidence="4 6">
    <name type="scientific">Bacteroides fragilis</name>
    <dbReference type="NCBI Taxonomy" id="817"/>
    <lineage>
        <taxon>Bacteria</taxon>
        <taxon>Pseudomonadati</taxon>
        <taxon>Bacteroidota</taxon>
        <taxon>Bacteroidia</taxon>
        <taxon>Bacteroidales</taxon>
        <taxon>Bacteroidaceae</taxon>
        <taxon>Bacteroides</taxon>
    </lineage>
</organism>
<dbReference type="AlphaFoldDB" id="A0AB38PI40"/>
<dbReference type="Proteomes" id="UP000319026">
    <property type="component" value="Unassembled WGS sequence"/>
</dbReference>
<accession>A0AB38PI40</accession>
<dbReference type="SUPFAM" id="SSF47413">
    <property type="entry name" value="lambda repressor-like DNA-binding domains"/>
    <property type="match status" value="1"/>
</dbReference>
<reference evidence="4 6" key="1">
    <citation type="submission" date="2019-07" db="EMBL/GenBank/DDBJ databases">
        <title>Genome Sequencing of Bacteroides fragilis.</title>
        <authorList>
            <person name="Pinto K.M."/>
            <person name="Ruoff K.L."/>
            <person name="Price C.E."/>
            <person name="Valls R.A."/>
            <person name="O'Toole G.A."/>
        </authorList>
    </citation>
    <scope>NUCLEOTIDE SEQUENCE [LARGE SCALE GENOMIC DNA]</scope>
    <source>
        <strain evidence="4 6">AD135F_3B</strain>
    </source>
</reference>
<dbReference type="Proteomes" id="UP000315444">
    <property type="component" value="Unassembled WGS sequence"/>
</dbReference>
<dbReference type="Gene3D" id="1.10.260.40">
    <property type="entry name" value="lambda repressor-like DNA-binding domains"/>
    <property type="match status" value="1"/>
</dbReference>
<protein>
    <submittedName>
        <fullName evidence="4">Transcriptional regulator</fullName>
    </submittedName>
</protein>
<feature type="region of interest" description="Disordered" evidence="2">
    <location>
        <begin position="150"/>
        <end position="172"/>
    </location>
</feature>
<dbReference type="RefSeq" id="WP_146333022.1">
    <property type="nucleotide sequence ID" value="NZ_VOHT01000012.1"/>
</dbReference>
<proteinExistence type="predicted"/>
<dbReference type="GO" id="GO:0003677">
    <property type="term" value="F:DNA binding"/>
    <property type="evidence" value="ECO:0007669"/>
    <property type="project" value="InterPro"/>
</dbReference>
<keyword evidence="1" id="KW-0175">Coiled coil</keyword>
<evidence type="ECO:0000256" key="1">
    <source>
        <dbReference type="SAM" id="Coils"/>
    </source>
</evidence>
<dbReference type="EMBL" id="VOHV01000011">
    <property type="protein sequence ID" value="TWV38383.1"/>
    <property type="molecule type" value="Genomic_DNA"/>
</dbReference>
<comment type="caution">
    <text evidence="4">The sequence shown here is derived from an EMBL/GenBank/DDBJ whole genome shotgun (WGS) entry which is preliminary data.</text>
</comment>
<evidence type="ECO:0000313" key="6">
    <source>
        <dbReference type="Proteomes" id="UP000319026"/>
    </source>
</evidence>
<dbReference type="EMBL" id="VOHT01000012">
    <property type="protein sequence ID" value="TWV45101.1"/>
    <property type="molecule type" value="Genomic_DNA"/>
</dbReference>
<evidence type="ECO:0000256" key="2">
    <source>
        <dbReference type="SAM" id="MobiDB-lite"/>
    </source>
</evidence>
<name>A0AB38PI40_BACFG</name>
<dbReference type="CDD" id="cd00093">
    <property type="entry name" value="HTH_XRE"/>
    <property type="match status" value="1"/>
</dbReference>
<evidence type="ECO:0000313" key="5">
    <source>
        <dbReference type="Proteomes" id="UP000315444"/>
    </source>
</evidence>